<dbReference type="GO" id="GO:0006260">
    <property type="term" value="P:DNA replication"/>
    <property type="evidence" value="ECO:0007669"/>
    <property type="project" value="UniProtKB-KW"/>
</dbReference>
<dbReference type="Pfam" id="PF01446">
    <property type="entry name" value="Rep_1"/>
    <property type="match status" value="1"/>
</dbReference>
<dbReference type="InterPro" id="IPR000989">
    <property type="entry name" value="Rep"/>
</dbReference>
<dbReference type="AlphaFoldDB" id="A0A0H5PXK8"/>
<reference evidence="2" key="2">
    <citation type="submission" date="2015-07" db="EMBL/GenBank/DDBJ databases">
        <title>Plasmids, circular viruses and viroids from rat gut.</title>
        <authorList>
            <person name="Jorgensen T.J."/>
            <person name="Hansen M.A."/>
            <person name="Xu Z."/>
            <person name="Tabak M.A."/>
            <person name="Sorensen S.J."/>
            <person name="Hansen L.H."/>
        </authorList>
    </citation>
    <scope>NUCLEOTIDE SEQUENCE</scope>
    <source>
        <plasmid evidence="2">pRGRH0103</plasmid>
    </source>
</reference>
<accession>A0A0H5PXK8</accession>
<evidence type="ECO:0000256" key="1">
    <source>
        <dbReference type="ARBA" id="ARBA00022705"/>
    </source>
</evidence>
<keyword evidence="2" id="KW-0614">Plasmid</keyword>
<keyword evidence="1" id="KW-0235">DNA replication</keyword>
<dbReference type="GO" id="GO:0003677">
    <property type="term" value="F:DNA binding"/>
    <property type="evidence" value="ECO:0007669"/>
    <property type="project" value="InterPro"/>
</dbReference>
<reference evidence="2" key="1">
    <citation type="submission" date="2015-06" db="EMBL/GenBank/DDBJ databases">
        <authorList>
            <person name="Joergensen T."/>
        </authorList>
    </citation>
    <scope>NUCLEOTIDE SEQUENCE</scope>
    <source>
        <plasmid evidence="2">pRGRH0103</plasmid>
    </source>
</reference>
<geneLocation type="plasmid" evidence="2">
    <name>pRGRH0103</name>
</geneLocation>
<sequence>MLKKDNKKAHISDTLAGDEIQALQSAKADQHRDRITRFGILKHRAKLQEQYLWTQVDFKSEGENDLSNKALKAATKLKGCGQFLLFHNYYTIDQVKLAKAHYCSQHLLCPMCAGVRAAKSMSRYVQRIEELMRQNRHLKPVLITLTVKNGSDLQERFKHLRASFRTLLDRYNDYKKKGRGFNQFCKIDGAFYSTEYTYNPKTKEWHPHIHIFALLNEWIDQEELSETWHDITLDSYIVDIRRVKKTKEHGYSKAVAEVCKYALKFSDLSLENTWEAYLSLKGNRLTGCFGSMYGVKLPEKLTDDLPLDDLPYLELLYRFVFDKKSYYNLEITKDVKPK</sequence>
<name>A0A0H5PXK8_9ZZZZ</name>
<evidence type="ECO:0008006" key="3">
    <source>
        <dbReference type="Google" id="ProtNLM"/>
    </source>
</evidence>
<dbReference type="EMBL" id="LN852793">
    <property type="protein sequence ID" value="CRY93915.1"/>
    <property type="molecule type" value="Genomic_DNA"/>
</dbReference>
<protein>
    <recommendedName>
        <fullName evidence="3">Replication protein</fullName>
    </recommendedName>
</protein>
<organism evidence="2">
    <name type="scientific">uncultured prokaryote</name>
    <dbReference type="NCBI Taxonomy" id="198431"/>
    <lineage>
        <taxon>unclassified sequences</taxon>
        <taxon>environmental samples</taxon>
    </lineage>
</organism>
<evidence type="ECO:0000313" key="2">
    <source>
        <dbReference type="EMBL" id="CRY93915.1"/>
    </source>
</evidence>
<proteinExistence type="predicted"/>